<reference evidence="2" key="1">
    <citation type="journal article" date="2020" name="bioRxiv">
        <title>Hybrid origin of Populus tomentosa Carr. identified through genome sequencing and phylogenomic analysis.</title>
        <authorList>
            <person name="An X."/>
            <person name="Gao K."/>
            <person name="Chen Z."/>
            <person name="Li J."/>
            <person name="Yang X."/>
            <person name="Yang X."/>
            <person name="Zhou J."/>
            <person name="Guo T."/>
            <person name="Zhao T."/>
            <person name="Huang S."/>
            <person name="Miao D."/>
            <person name="Khan W.U."/>
            <person name="Rao P."/>
            <person name="Ye M."/>
            <person name="Lei B."/>
            <person name="Liao W."/>
            <person name="Wang J."/>
            <person name="Ji L."/>
            <person name="Li Y."/>
            <person name="Guo B."/>
            <person name="Mustafa N.S."/>
            <person name="Li S."/>
            <person name="Yun Q."/>
            <person name="Keller S.R."/>
            <person name="Mao J."/>
            <person name="Zhang R."/>
            <person name="Strauss S.H."/>
        </authorList>
    </citation>
    <scope>NUCLEOTIDE SEQUENCE</scope>
    <source>
        <strain evidence="2">GM15</strain>
        <tissue evidence="2">Leaf</tissue>
    </source>
</reference>
<keyword evidence="3" id="KW-1185">Reference proteome</keyword>
<dbReference type="PANTHER" id="PTHR34190">
    <property type="entry name" value="EXPRESSED PROTEIN"/>
    <property type="match status" value="1"/>
</dbReference>
<protein>
    <submittedName>
        <fullName evidence="2">Uncharacterized protein</fullName>
    </submittedName>
</protein>
<feature type="region of interest" description="Disordered" evidence="1">
    <location>
        <begin position="155"/>
        <end position="208"/>
    </location>
</feature>
<dbReference type="EMBL" id="JAAWWB010000005">
    <property type="protein sequence ID" value="KAG6782488.1"/>
    <property type="molecule type" value="Genomic_DNA"/>
</dbReference>
<evidence type="ECO:0000256" key="1">
    <source>
        <dbReference type="SAM" id="MobiDB-lite"/>
    </source>
</evidence>
<sequence length="208" mass="23305">MTDNTEALQRFIKVKHYSDNKMEAATHSHSSMSLVPRLDHLDFVMKYLEGRRHLPKWRGNCSVGGAGRQSIPMDLAVKEACLKGSLMDRVACLEQRLFQLCLELDSSSTSATSSRASGYASSGQGLPTFSLATFNNPNPGHKEESLDHANMVELQARENSQIQEQERKHSKPTKQELGKNRPNRDDKKCKSGKKKAPPKWPRLKLLGC</sequence>
<comment type="caution">
    <text evidence="2">The sequence shown here is derived from an EMBL/GenBank/DDBJ whole genome shotgun (WGS) entry which is preliminary data.</text>
</comment>
<dbReference type="OrthoDB" id="1225832at2759"/>
<dbReference type="PANTHER" id="PTHR34190:SF3">
    <property type="entry name" value="MICROSPORE-SPECIFIC PROMOTER 2"/>
    <property type="match status" value="1"/>
</dbReference>
<evidence type="ECO:0000313" key="3">
    <source>
        <dbReference type="Proteomes" id="UP000886885"/>
    </source>
</evidence>
<evidence type="ECO:0000313" key="2">
    <source>
        <dbReference type="EMBL" id="KAG6782488.1"/>
    </source>
</evidence>
<accession>A0A8X8A3W7</accession>
<gene>
    <name evidence="2" type="ORF">POTOM_011894</name>
</gene>
<name>A0A8X8A3W7_POPTO</name>
<feature type="compositionally biased region" description="Basic and acidic residues" evidence="1">
    <location>
        <begin position="173"/>
        <end position="189"/>
    </location>
</feature>
<dbReference type="Proteomes" id="UP000886885">
    <property type="component" value="Chromosome 3A"/>
</dbReference>
<proteinExistence type="predicted"/>
<organism evidence="2 3">
    <name type="scientific">Populus tomentosa</name>
    <name type="common">Chinese white poplar</name>
    <dbReference type="NCBI Taxonomy" id="118781"/>
    <lineage>
        <taxon>Eukaryota</taxon>
        <taxon>Viridiplantae</taxon>
        <taxon>Streptophyta</taxon>
        <taxon>Embryophyta</taxon>
        <taxon>Tracheophyta</taxon>
        <taxon>Spermatophyta</taxon>
        <taxon>Magnoliopsida</taxon>
        <taxon>eudicotyledons</taxon>
        <taxon>Gunneridae</taxon>
        <taxon>Pentapetalae</taxon>
        <taxon>rosids</taxon>
        <taxon>fabids</taxon>
        <taxon>Malpighiales</taxon>
        <taxon>Salicaceae</taxon>
        <taxon>Saliceae</taxon>
        <taxon>Populus</taxon>
    </lineage>
</organism>
<dbReference type="AlphaFoldDB" id="A0A8X8A3W7"/>